<keyword evidence="5 7" id="KW-0472">Membrane</keyword>
<comment type="subcellular location">
    <subcellularLocation>
        <location evidence="1">Cell membrane</location>
        <topology evidence="1">Multi-pass membrane protein</topology>
    </subcellularLocation>
</comment>
<dbReference type="InterPro" id="IPR007016">
    <property type="entry name" value="O-antigen_ligase-rel_domated"/>
</dbReference>
<dbReference type="EMBL" id="WVUH01000038">
    <property type="protein sequence ID" value="MBO4205810.1"/>
    <property type="molecule type" value="Genomic_DNA"/>
</dbReference>
<feature type="transmembrane region" description="Helical" evidence="7">
    <location>
        <begin position="122"/>
        <end position="144"/>
    </location>
</feature>
<organism evidence="9 10">
    <name type="scientific">Micromonospora echinofusca</name>
    <dbReference type="NCBI Taxonomy" id="47858"/>
    <lineage>
        <taxon>Bacteria</taxon>
        <taxon>Bacillati</taxon>
        <taxon>Actinomycetota</taxon>
        <taxon>Actinomycetes</taxon>
        <taxon>Micromonosporales</taxon>
        <taxon>Micromonosporaceae</taxon>
        <taxon>Micromonospora</taxon>
    </lineage>
</organism>
<evidence type="ECO:0000256" key="4">
    <source>
        <dbReference type="ARBA" id="ARBA00022989"/>
    </source>
</evidence>
<keyword evidence="2" id="KW-1003">Cell membrane</keyword>
<feature type="transmembrane region" description="Helical" evidence="7">
    <location>
        <begin position="58"/>
        <end position="76"/>
    </location>
</feature>
<feature type="transmembrane region" description="Helical" evidence="7">
    <location>
        <begin position="214"/>
        <end position="233"/>
    </location>
</feature>
<reference evidence="9 10" key="1">
    <citation type="submission" date="2019-12" db="EMBL/GenBank/DDBJ databases">
        <title>Whole genome sequencing of endophytic Actinobacterium Micromonospora sp. MPMI6T.</title>
        <authorList>
            <person name="Evv R."/>
            <person name="Podile A.R."/>
        </authorList>
    </citation>
    <scope>NUCLEOTIDE SEQUENCE [LARGE SCALE GENOMIC DNA]</scope>
    <source>
        <strain evidence="9 10">MPMI6</strain>
    </source>
</reference>
<evidence type="ECO:0000256" key="1">
    <source>
        <dbReference type="ARBA" id="ARBA00004651"/>
    </source>
</evidence>
<feature type="transmembrane region" description="Helical" evidence="7">
    <location>
        <begin position="614"/>
        <end position="638"/>
    </location>
</feature>
<feature type="transmembrane region" description="Helical" evidence="7">
    <location>
        <begin position="825"/>
        <end position="848"/>
    </location>
</feature>
<feature type="transmembrane region" description="Helical" evidence="7">
    <location>
        <begin position="498"/>
        <end position="525"/>
    </location>
</feature>
<name>A0ABS3VMQ0_MICEH</name>
<accession>A0ABS3VMQ0</accession>
<evidence type="ECO:0000313" key="9">
    <source>
        <dbReference type="EMBL" id="MBO4205810.1"/>
    </source>
</evidence>
<feature type="transmembrane region" description="Helical" evidence="7">
    <location>
        <begin position="566"/>
        <end position="582"/>
    </location>
</feature>
<feature type="region of interest" description="Disordered" evidence="6">
    <location>
        <begin position="1"/>
        <end position="36"/>
    </location>
</feature>
<evidence type="ECO:0000313" key="10">
    <source>
        <dbReference type="Proteomes" id="UP000823521"/>
    </source>
</evidence>
<feature type="transmembrane region" description="Helical" evidence="7">
    <location>
        <begin position="330"/>
        <end position="353"/>
    </location>
</feature>
<evidence type="ECO:0000256" key="6">
    <source>
        <dbReference type="SAM" id="MobiDB-lite"/>
    </source>
</evidence>
<feature type="transmembrane region" description="Helical" evidence="7">
    <location>
        <begin position="682"/>
        <end position="702"/>
    </location>
</feature>
<dbReference type="Pfam" id="PF13440">
    <property type="entry name" value="Polysacc_synt_3"/>
    <property type="match status" value="1"/>
</dbReference>
<feature type="compositionally biased region" description="Pro residues" evidence="6">
    <location>
        <begin position="16"/>
        <end position="31"/>
    </location>
</feature>
<feature type="transmembrane region" description="Helical" evidence="7">
    <location>
        <begin position="297"/>
        <end position="318"/>
    </location>
</feature>
<dbReference type="RefSeq" id="WP_208812151.1">
    <property type="nucleotide sequence ID" value="NZ_WVUH01000038.1"/>
</dbReference>
<evidence type="ECO:0000256" key="2">
    <source>
        <dbReference type="ARBA" id="ARBA00022475"/>
    </source>
</evidence>
<feature type="transmembrane region" description="Helical" evidence="7">
    <location>
        <begin position="187"/>
        <end position="208"/>
    </location>
</feature>
<feature type="transmembrane region" description="Helical" evidence="7">
    <location>
        <begin position="392"/>
        <end position="412"/>
    </location>
</feature>
<feature type="transmembrane region" description="Helical" evidence="7">
    <location>
        <begin position="537"/>
        <end position="554"/>
    </location>
</feature>
<feature type="transmembrane region" description="Helical" evidence="7">
    <location>
        <begin position="82"/>
        <end position="101"/>
    </location>
</feature>
<keyword evidence="3 7" id="KW-0812">Transmembrane</keyword>
<protein>
    <submittedName>
        <fullName evidence="9">Oligosaccharide flippase family protein</fullName>
    </submittedName>
</protein>
<sequence>MSRGPMPVDTTRPAATPVPPVAAPPAAPTAPDPTAAPRNRITAAALSATVARTVGSRIAVLLISLATGVLTARMLGPHDRGTIAVAFAYAAVFSALCSAGMETANLRFAGLSGPVHQRTVRLSLRYVATVGVGLTAAWGAAGLLTGPAVRFGLDPAVFALTLVLGPVVLLSSLLGSAEIGRSQASTYNRALVGGMLGYAALLVALAVLDRVTTVTVVVAYLISQLGTTTGLLVRARPVGRPVAGPDEMPAYWPFARRAYLPNLAQFAMVRSQVPVVQALAGAGAVGVYTVAVPFAELLLILPVAFSLTLVPAVATDRADWSMVARMTLRTLLLTVPAAVALAVAAPLVFPLLFGTEFDGAVPVLWSLLPGLTLLAAGRTAQSYLTAHDRPAATTLASLVATGTGLLAMVLLVPRYDAVGAGLGVSAAYLAYVLVMAPAFLRARPTGDARRSPAPRPVRLPWALRPTGTAPTRVLLVLLAVVGSGLAAGASAGQPVTRLALLAGAVVLVAAVVRPAFALYCLAVAVPATQLPLPLAPHPALLLALMYAGLFGTLLRGRPTRRSPYGMLAAGALIVLLALGAIWNDGTSYAVQLVAVPLVSLALLAVSVRQSRRALLAFAFSAAGVAAVHATLALAGVVARGIDPENEALADALARINHNTWGAMFVLAFGIVLAALRGGGSPLLRTATVVAAVTLLAGIGFSYSRSSYIGALLVLLCFAVRRRIVAPLVGIALVVLVLTQATGTPLLPQTITDRIDETTTQDGLDGSSAVRLDLWVSALRMALDHPVSGVGYLGFLDHLPEYFTLRVAGTGLPIDLDRLAYPHNTYLTVLAELGLVGVLLLGTLLGMAVRQVRRRLRTGPDQIADMALFALAGLAACSLFGEPLLTMPVIVPFVLVLTTVTRRAE</sequence>
<dbReference type="Proteomes" id="UP000823521">
    <property type="component" value="Unassembled WGS sequence"/>
</dbReference>
<keyword evidence="10" id="KW-1185">Reference proteome</keyword>
<comment type="caution">
    <text evidence="9">The sequence shown here is derived from an EMBL/GenBank/DDBJ whole genome shotgun (WGS) entry which is preliminary data.</text>
</comment>
<feature type="transmembrane region" description="Helical" evidence="7">
    <location>
        <begin position="658"/>
        <end position="675"/>
    </location>
</feature>
<keyword evidence="4 7" id="KW-1133">Transmembrane helix</keyword>
<dbReference type="PANTHER" id="PTHR30250">
    <property type="entry name" value="PST FAMILY PREDICTED COLANIC ACID TRANSPORTER"/>
    <property type="match status" value="1"/>
</dbReference>
<dbReference type="PANTHER" id="PTHR30250:SF26">
    <property type="entry name" value="PSMA PROTEIN"/>
    <property type="match status" value="1"/>
</dbReference>
<feature type="transmembrane region" description="Helical" evidence="7">
    <location>
        <begin position="708"/>
        <end position="737"/>
    </location>
</feature>
<dbReference type="InterPro" id="IPR050833">
    <property type="entry name" value="Poly_Biosynth_Transport"/>
</dbReference>
<proteinExistence type="predicted"/>
<feature type="transmembrane region" description="Helical" evidence="7">
    <location>
        <begin position="588"/>
        <end position="607"/>
    </location>
</feature>
<feature type="transmembrane region" description="Helical" evidence="7">
    <location>
        <begin position="868"/>
        <end position="896"/>
    </location>
</feature>
<evidence type="ECO:0000256" key="3">
    <source>
        <dbReference type="ARBA" id="ARBA00022692"/>
    </source>
</evidence>
<gene>
    <name evidence="9" type="ORF">GSF22_07295</name>
</gene>
<feature type="transmembrane region" description="Helical" evidence="7">
    <location>
        <begin position="418"/>
        <end position="440"/>
    </location>
</feature>
<feature type="transmembrane region" description="Helical" evidence="7">
    <location>
        <begin position="273"/>
        <end position="291"/>
    </location>
</feature>
<feature type="domain" description="O-antigen ligase-related" evidence="8">
    <location>
        <begin position="690"/>
        <end position="840"/>
    </location>
</feature>
<evidence type="ECO:0000259" key="8">
    <source>
        <dbReference type="Pfam" id="PF04932"/>
    </source>
</evidence>
<feature type="transmembrane region" description="Helical" evidence="7">
    <location>
        <begin position="156"/>
        <end position="175"/>
    </location>
</feature>
<dbReference type="Pfam" id="PF04932">
    <property type="entry name" value="Wzy_C"/>
    <property type="match status" value="1"/>
</dbReference>
<evidence type="ECO:0000256" key="5">
    <source>
        <dbReference type="ARBA" id="ARBA00023136"/>
    </source>
</evidence>
<evidence type="ECO:0000256" key="7">
    <source>
        <dbReference type="SAM" id="Phobius"/>
    </source>
</evidence>